<dbReference type="InterPro" id="IPR048365">
    <property type="entry name" value="TNP-like_RNaseH_N"/>
</dbReference>
<dbReference type="Pfam" id="PF21787">
    <property type="entry name" value="TNP-like_RNaseH_N"/>
    <property type="match status" value="1"/>
</dbReference>
<proteinExistence type="predicted"/>
<dbReference type="VEuPathDB" id="VectorBase:HLOH_060591"/>
<protein>
    <recommendedName>
        <fullName evidence="1">Transposable element P transposase-like RNase H domain-containing protein</fullName>
    </recommendedName>
</protein>
<evidence type="ECO:0000259" key="1">
    <source>
        <dbReference type="Pfam" id="PF21787"/>
    </source>
</evidence>
<gene>
    <name evidence="2" type="ORF">HPB48_010397</name>
</gene>
<comment type="caution">
    <text evidence="2">The sequence shown here is derived from an EMBL/GenBank/DDBJ whole genome shotgun (WGS) entry which is preliminary data.</text>
</comment>
<name>A0A9J6GN25_HAELO</name>
<sequence>MQKQGSSWIRWSTTRRKSRHGAKLLSDIASLSETLQQNPMNTPELKTCSAFHVAPALQKYLGSTSGETGFSDLVKQRLNTELECLQTPQAKVCSLVVDEMRIKQRLEYHKQRDVFLGDVDVSKDFDHLLFASDKGELANSLLCFLLCGSHAKFKVPVGYFLRKAARASCSQKLSDMS</sequence>
<feature type="domain" description="Transposable element P transposase-like RNase H" evidence="1">
    <location>
        <begin position="67"/>
        <end position="170"/>
    </location>
</feature>
<dbReference type="OrthoDB" id="6768659at2759"/>
<keyword evidence="3" id="KW-1185">Reference proteome</keyword>
<dbReference type="AlphaFoldDB" id="A0A9J6GN25"/>
<accession>A0A9J6GN25</accession>
<organism evidence="2 3">
    <name type="scientific">Haemaphysalis longicornis</name>
    <name type="common">Bush tick</name>
    <dbReference type="NCBI Taxonomy" id="44386"/>
    <lineage>
        <taxon>Eukaryota</taxon>
        <taxon>Metazoa</taxon>
        <taxon>Ecdysozoa</taxon>
        <taxon>Arthropoda</taxon>
        <taxon>Chelicerata</taxon>
        <taxon>Arachnida</taxon>
        <taxon>Acari</taxon>
        <taxon>Parasitiformes</taxon>
        <taxon>Ixodida</taxon>
        <taxon>Ixodoidea</taxon>
        <taxon>Ixodidae</taxon>
        <taxon>Haemaphysalinae</taxon>
        <taxon>Haemaphysalis</taxon>
    </lineage>
</organism>
<reference evidence="2 3" key="1">
    <citation type="journal article" date="2020" name="Cell">
        <title>Large-Scale Comparative Analyses of Tick Genomes Elucidate Their Genetic Diversity and Vector Capacities.</title>
        <authorList>
            <consortium name="Tick Genome and Microbiome Consortium (TIGMIC)"/>
            <person name="Jia N."/>
            <person name="Wang J."/>
            <person name="Shi W."/>
            <person name="Du L."/>
            <person name="Sun Y."/>
            <person name="Zhan W."/>
            <person name="Jiang J.F."/>
            <person name="Wang Q."/>
            <person name="Zhang B."/>
            <person name="Ji P."/>
            <person name="Bell-Sakyi L."/>
            <person name="Cui X.M."/>
            <person name="Yuan T.T."/>
            <person name="Jiang B.G."/>
            <person name="Yang W.F."/>
            <person name="Lam T.T."/>
            <person name="Chang Q.C."/>
            <person name="Ding S.J."/>
            <person name="Wang X.J."/>
            <person name="Zhu J.G."/>
            <person name="Ruan X.D."/>
            <person name="Zhao L."/>
            <person name="Wei J.T."/>
            <person name="Ye R.Z."/>
            <person name="Que T.C."/>
            <person name="Du C.H."/>
            <person name="Zhou Y.H."/>
            <person name="Cheng J.X."/>
            <person name="Dai P.F."/>
            <person name="Guo W.B."/>
            <person name="Han X.H."/>
            <person name="Huang E.J."/>
            <person name="Li L.F."/>
            <person name="Wei W."/>
            <person name="Gao Y.C."/>
            <person name="Liu J.Z."/>
            <person name="Shao H.Z."/>
            <person name="Wang X."/>
            <person name="Wang C.C."/>
            <person name="Yang T.C."/>
            <person name="Huo Q.B."/>
            <person name="Li W."/>
            <person name="Chen H.Y."/>
            <person name="Chen S.E."/>
            <person name="Zhou L.G."/>
            <person name="Ni X.B."/>
            <person name="Tian J.H."/>
            <person name="Sheng Y."/>
            <person name="Liu T."/>
            <person name="Pan Y.S."/>
            <person name="Xia L.Y."/>
            <person name="Li J."/>
            <person name="Zhao F."/>
            <person name="Cao W.C."/>
        </authorList>
    </citation>
    <scope>NUCLEOTIDE SEQUENCE [LARGE SCALE GENOMIC DNA]</scope>
    <source>
        <strain evidence="2">HaeL-2018</strain>
    </source>
</reference>
<dbReference type="Proteomes" id="UP000821853">
    <property type="component" value="Chromosome 8"/>
</dbReference>
<evidence type="ECO:0000313" key="2">
    <source>
        <dbReference type="EMBL" id="KAH9379830.1"/>
    </source>
</evidence>
<dbReference type="EMBL" id="JABSTR010000010">
    <property type="protein sequence ID" value="KAH9379830.1"/>
    <property type="molecule type" value="Genomic_DNA"/>
</dbReference>
<evidence type="ECO:0000313" key="3">
    <source>
        <dbReference type="Proteomes" id="UP000821853"/>
    </source>
</evidence>